<protein>
    <recommendedName>
        <fullName evidence="3">Lipoprotein</fullName>
    </recommendedName>
</protein>
<proteinExistence type="predicted"/>
<keyword evidence="2" id="KW-1185">Reference proteome</keyword>
<sequence>MKTDRPALRAVSRLILAAVLSTSLSGCVTGVVMAAASLDRARQEREAQRLSRPAPREYAWATAPGVRVTGSVRLSTPGTRSVPGGGGPREVLTCEGHRVRLIPDTPHSRFVLESEYGLWVAPGGFWRNGVIPLVWEWPSVSASDVRETRCTTDGAFTFANVPDGEWLIMAEIDAPSDDGGESVTDTVLRAVTVQGRGQPVHLDVRFGGNDDASGAIQRH</sequence>
<dbReference type="HOGENOM" id="CLU_1259448_0_0_5"/>
<dbReference type="EMBL" id="CP002102">
    <property type="protein sequence ID" value="ADL01547.1"/>
    <property type="molecule type" value="Genomic_DNA"/>
</dbReference>
<dbReference type="SUPFAM" id="SSF117074">
    <property type="entry name" value="Hypothetical protein PA1324"/>
    <property type="match status" value="1"/>
</dbReference>
<evidence type="ECO:0008006" key="3">
    <source>
        <dbReference type="Google" id="ProtNLM"/>
    </source>
</evidence>
<dbReference type="KEGG" id="bsb:Bresu_2237"/>
<name>D9QJI6_BRESC</name>
<organism evidence="1 2">
    <name type="scientific">Brevundimonas subvibrioides (strain ATCC 15264 / DSM 4735 / LMG 14903 / NBRC 16000 / CB 81)</name>
    <name type="common">Caulobacter subvibrioides</name>
    <dbReference type="NCBI Taxonomy" id="633149"/>
    <lineage>
        <taxon>Bacteria</taxon>
        <taxon>Pseudomonadati</taxon>
        <taxon>Pseudomonadota</taxon>
        <taxon>Alphaproteobacteria</taxon>
        <taxon>Caulobacterales</taxon>
        <taxon>Caulobacteraceae</taxon>
        <taxon>Brevundimonas</taxon>
    </lineage>
</organism>
<evidence type="ECO:0000313" key="1">
    <source>
        <dbReference type="EMBL" id="ADL01547.1"/>
    </source>
</evidence>
<dbReference type="Proteomes" id="UP000002696">
    <property type="component" value="Chromosome"/>
</dbReference>
<dbReference type="InParanoid" id="D9QJI6"/>
<dbReference type="STRING" id="633149.Bresu_2237"/>
<dbReference type="BioCyc" id="BSUB633149:G1GM8-2235-MONOMER"/>
<dbReference type="PROSITE" id="PS51257">
    <property type="entry name" value="PROKAR_LIPOPROTEIN"/>
    <property type="match status" value="1"/>
</dbReference>
<dbReference type="AlphaFoldDB" id="D9QJI6"/>
<evidence type="ECO:0000313" key="2">
    <source>
        <dbReference type="Proteomes" id="UP000002696"/>
    </source>
</evidence>
<accession>D9QJI6</accession>
<gene>
    <name evidence="1" type="ordered locus">Bresu_2237</name>
</gene>
<reference evidence="2" key="1">
    <citation type="journal article" date="2011" name="J. Bacteriol.">
        <title>Genome sequences of eight morphologically diverse alphaproteobacteria.</title>
        <authorList>
            <consortium name="US DOE Joint Genome Institute"/>
            <person name="Brown P.J."/>
            <person name="Kysela D.T."/>
            <person name="Buechlein A."/>
            <person name="Hemmerich C."/>
            <person name="Brun Y.V."/>
        </authorList>
    </citation>
    <scope>NUCLEOTIDE SEQUENCE [LARGE SCALE GENOMIC DNA]</scope>
    <source>
        <strain evidence="2">ATCC 15264 / DSM 4735 / LMG 14903 / NBRC 16000 / CB 81</strain>
    </source>
</reference>